<keyword evidence="3" id="KW-0645">Protease</keyword>
<dbReference type="Pfam" id="PF00144">
    <property type="entry name" value="Beta-lactamase"/>
    <property type="match status" value="1"/>
</dbReference>
<evidence type="ECO:0000313" key="4">
    <source>
        <dbReference type="Proteomes" id="UP001054854"/>
    </source>
</evidence>
<proteinExistence type="predicted"/>
<evidence type="ECO:0000256" key="1">
    <source>
        <dbReference type="SAM" id="MobiDB-lite"/>
    </source>
</evidence>
<dbReference type="PANTHER" id="PTHR46825">
    <property type="entry name" value="D-ALANYL-D-ALANINE-CARBOXYPEPTIDASE/ENDOPEPTIDASE AMPH"/>
    <property type="match status" value="1"/>
</dbReference>
<comment type="caution">
    <text evidence="3">The sequence shown here is derived from an EMBL/GenBank/DDBJ whole genome shotgun (WGS) entry which is preliminary data.</text>
</comment>
<dbReference type="InterPro" id="IPR012338">
    <property type="entry name" value="Beta-lactam/transpept-like"/>
</dbReference>
<sequence length="419" mass="45201">MGQYITAWRGAGRGCGGPGRSGHPRVTHDKEDHMHQHTAHTDSGRPGVEPAKAGGAVSVSAPTAEAEGHEAVQRLLQQAVAQGGLPGILAEVCDGGRQWFGTAGVADTRTGRKRSPQDRFRIGSISKTFVATVVLQLAAEGNLSLDDTAELWLPEVVNGRHHDGARVNIRMLLNHTSGIFNYTDDQEALNRYETHPPESLVQIAMSHPHAFAPGSGWAYSNTNYVLAGMIIERATGRALAEEIAGRISRPFGLTGTYLPHGSDPTIHGPHSRHYTKLFQTDPSAPVHDATELDSSMFWAAGGMISTAGDLNRFFRALLGGRMLPPDQQRDMFTTVPTHDWIPNAAYGLGVSSVRLPCGETVWGMGGALFGSWSYAYGARDGERMVTTNVNGDWSNGGWDDPIGIFTDLLQAKFCRRSDP</sequence>
<reference evidence="3" key="1">
    <citation type="submission" date="2024-05" db="EMBL/GenBank/DDBJ databases">
        <title>Whole genome shotgun sequence of Streptomyces hygroscopicus NBRC 113678.</title>
        <authorList>
            <person name="Komaki H."/>
            <person name="Tamura T."/>
        </authorList>
    </citation>
    <scope>NUCLEOTIDE SEQUENCE</scope>
    <source>
        <strain evidence="3">N11-34</strain>
    </source>
</reference>
<dbReference type="InterPro" id="IPR001466">
    <property type="entry name" value="Beta-lactam-related"/>
</dbReference>
<keyword evidence="3" id="KW-0378">Hydrolase</keyword>
<dbReference type="GO" id="GO:0004180">
    <property type="term" value="F:carboxypeptidase activity"/>
    <property type="evidence" value="ECO:0007669"/>
    <property type="project" value="UniProtKB-KW"/>
</dbReference>
<keyword evidence="3" id="KW-0121">Carboxypeptidase</keyword>
<dbReference type="Proteomes" id="UP001054854">
    <property type="component" value="Unassembled WGS sequence"/>
</dbReference>
<accession>A0ABQ3UDB1</accession>
<feature type="region of interest" description="Disordered" evidence="1">
    <location>
        <begin position="9"/>
        <end position="65"/>
    </location>
</feature>
<name>A0ABQ3UDB1_STRHY</name>
<keyword evidence="4" id="KW-1185">Reference proteome</keyword>
<dbReference type="SUPFAM" id="SSF56601">
    <property type="entry name" value="beta-lactamase/transpeptidase-like"/>
    <property type="match status" value="1"/>
</dbReference>
<organism evidence="3 4">
    <name type="scientific">Streptomyces hygroscopicus</name>
    <dbReference type="NCBI Taxonomy" id="1912"/>
    <lineage>
        <taxon>Bacteria</taxon>
        <taxon>Bacillati</taxon>
        <taxon>Actinomycetota</taxon>
        <taxon>Actinomycetes</taxon>
        <taxon>Kitasatosporales</taxon>
        <taxon>Streptomycetaceae</taxon>
        <taxon>Streptomyces</taxon>
        <taxon>Streptomyces violaceusniger group</taxon>
    </lineage>
</organism>
<feature type="compositionally biased region" description="Basic and acidic residues" evidence="1">
    <location>
        <begin position="26"/>
        <end position="43"/>
    </location>
</feature>
<dbReference type="EMBL" id="BNEK01000005">
    <property type="protein sequence ID" value="GHJ33592.1"/>
    <property type="molecule type" value="Genomic_DNA"/>
</dbReference>
<evidence type="ECO:0000259" key="2">
    <source>
        <dbReference type="Pfam" id="PF00144"/>
    </source>
</evidence>
<dbReference type="PANTHER" id="PTHR46825:SF7">
    <property type="entry name" value="D-ALANYL-D-ALANINE CARBOXYPEPTIDASE"/>
    <property type="match status" value="1"/>
</dbReference>
<feature type="domain" description="Beta-lactamase-related" evidence="2">
    <location>
        <begin position="72"/>
        <end position="388"/>
    </location>
</feature>
<dbReference type="InterPro" id="IPR050491">
    <property type="entry name" value="AmpC-like"/>
</dbReference>
<evidence type="ECO:0000313" key="3">
    <source>
        <dbReference type="EMBL" id="GHJ33592.1"/>
    </source>
</evidence>
<protein>
    <submittedName>
        <fullName evidence="3">D-alanyl-D-alanine carboxypeptidase</fullName>
    </submittedName>
</protein>
<gene>
    <name evidence="3" type="ORF">TPA0910_80250</name>
</gene>
<feature type="compositionally biased region" description="Gly residues" evidence="1">
    <location>
        <begin position="11"/>
        <end position="20"/>
    </location>
</feature>
<dbReference type="Gene3D" id="3.40.710.10">
    <property type="entry name" value="DD-peptidase/beta-lactamase superfamily"/>
    <property type="match status" value="1"/>
</dbReference>